<name>A0ABU8BF90_9BRAD</name>
<dbReference type="EMBL" id="JAZHRV010000001">
    <property type="protein sequence ID" value="MEH2556673.1"/>
    <property type="molecule type" value="Genomic_DNA"/>
</dbReference>
<evidence type="ECO:0000313" key="1">
    <source>
        <dbReference type="EMBL" id="MEH2556673.1"/>
    </source>
</evidence>
<dbReference type="InterPro" id="IPR011051">
    <property type="entry name" value="RmlC_Cupin_sf"/>
</dbReference>
<protein>
    <submittedName>
        <fullName evidence="1">Anti-sigma factor ChrR (Cupin superfamily)</fullName>
    </submittedName>
</protein>
<gene>
    <name evidence="1" type="ORF">V1286_004202</name>
</gene>
<dbReference type="InterPro" id="IPR014710">
    <property type="entry name" value="RmlC-like_jellyroll"/>
</dbReference>
<reference evidence="1 2" key="1">
    <citation type="submission" date="2024-02" db="EMBL/GenBank/DDBJ databases">
        <title>Adaptive strategies in a cosmopolitan and abundant soil bacterium.</title>
        <authorList>
            <person name="Carini P."/>
        </authorList>
    </citation>
    <scope>NUCLEOTIDE SEQUENCE [LARGE SCALE GENOMIC DNA]</scope>
    <source>
        <strain evidence="1 2">AZCC 1608</strain>
    </source>
</reference>
<dbReference type="Proteomes" id="UP001364224">
    <property type="component" value="Unassembled WGS sequence"/>
</dbReference>
<accession>A0ABU8BF90</accession>
<keyword evidence="2" id="KW-1185">Reference proteome</keyword>
<sequence length="111" mass="12453">MSVEFQHSVRPTLEAAVQELLPETGSIEVQRDTSGRRHDWHTHQTDETLLIIDGELSFESELGLKVCRPGDRILLPQGVRHASTAGVDGCIYLIALRRVSSARDANIRREH</sequence>
<organism evidence="1 2">
    <name type="scientific">Bradyrhizobium algeriense</name>
    <dbReference type="NCBI Taxonomy" id="634784"/>
    <lineage>
        <taxon>Bacteria</taxon>
        <taxon>Pseudomonadati</taxon>
        <taxon>Pseudomonadota</taxon>
        <taxon>Alphaproteobacteria</taxon>
        <taxon>Hyphomicrobiales</taxon>
        <taxon>Nitrobacteraceae</taxon>
        <taxon>Bradyrhizobium</taxon>
    </lineage>
</organism>
<dbReference type="RefSeq" id="WP_334482132.1">
    <property type="nucleotide sequence ID" value="NZ_JAZHRV010000001.1"/>
</dbReference>
<comment type="caution">
    <text evidence="1">The sequence shown here is derived from an EMBL/GenBank/DDBJ whole genome shotgun (WGS) entry which is preliminary data.</text>
</comment>
<dbReference type="SUPFAM" id="SSF51182">
    <property type="entry name" value="RmlC-like cupins"/>
    <property type="match status" value="1"/>
</dbReference>
<proteinExistence type="predicted"/>
<dbReference type="Gene3D" id="2.60.120.10">
    <property type="entry name" value="Jelly Rolls"/>
    <property type="match status" value="1"/>
</dbReference>
<evidence type="ECO:0000313" key="2">
    <source>
        <dbReference type="Proteomes" id="UP001364224"/>
    </source>
</evidence>